<dbReference type="SUPFAM" id="SSF56935">
    <property type="entry name" value="Porins"/>
    <property type="match status" value="1"/>
</dbReference>
<dbReference type="PROSITE" id="PS51257">
    <property type="entry name" value="PROKAR_LIPOPROTEIN"/>
    <property type="match status" value="1"/>
</dbReference>
<keyword evidence="10 11" id="KW-0998">Cell outer membrane</keyword>
<evidence type="ECO:0000256" key="6">
    <source>
        <dbReference type="ARBA" id="ARBA00023004"/>
    </source>
</evidence>
<evidence type="ECO:0000256" key="9">
    <source>
        <dbReference type="ARBA" id="ARBA00023136"/>
    </source>
</evidence>
<evidence type="ECO:0000256" key="8">
    <source>
        <dbReference type="ARBA" id="ARBA00023077"/>
    </source>
</evidence>
<evidence type="ECO:0000259" key="14">
    <source>
        <dbReference type="Pfam" id="PF00593"/>
    </source>
</evidence>
<keyword evidence="17" id="KW-1185">Reference proteome</keyword>
<evidence type="ECO:0000256" key="12">
    <source>
        <dbReference type="RuleBase" id="RU003357"/>
    </source>
</evidence>
<dbReference type="PROSITE" id="PS52016">
    <property type="entry name" value="TONB_DEPENDENT_REC_3"/>
    <property type="match status" value="1"/>
</dbReference>
<keyword evidence="7" id="KW-0406">Ion transport</keyword>
<keyword evidence="3 11" id="KW-1134">Transmembrane beta strand</keyword>
<evidence type="ECO:0000313" key="17">
    <source>
        <dbReference type="Proteomes" id="UP001500392"/>
    </source>
</evidence>
<accession>A0ABP7X197</accession>
<evidence type="ECO:0000256" key="3">
    <source>
        <dbReference type="ARBA" id="ARBA00022452"/>
    </source>
</evidence>
<keyword evidence="5 11" id="KW-0812">Transmembrane</keyword>
<comment type="caution">
    <text evidence="16">The sequence shown here is derived from an EMBL/GenBank/DDBJ whole genome shotgun (WGS) entry which is preliminary data.</text>
</comment>
<reference evidence="17" key="1">
    <citation type="journal article" date="2019" name="Int. J. Syst. Evol. Microbiol.">
        <title>The Global Catalogue of Microorganisms (GCM) 10K type strain sequencing project: providing services to taxonomists for standard genome sequencing and annotation.</title>
        <authorList>
            <consortium name="The Broad Institute Genomics Platform"/>
            <consortium name="The Broad Institute Genome Sequencing Center for Infectious Disease"/>
            <person name="Wu L."/>
            <person name="Ma J."/>
        </authorList>
    </citation>
    <scope>NUCLEOTIDE SEQUENCE [LARGE SCALE GENOMIC DNA]</scope>
    <source>
        <strain evidence="17">JCM 17304</strain>
    </source>
</reference>
<comment type="similarity">
    <text evidence="11 12">Belongs to the TonB-dependent receptor family.</text>
</comment>
<evidence type="ECO:0000256" key="13">
    <source>
        <dbReference type="SAM" id="SignalP"/>
    </source>
</evidence>
<evidence type="ECO:0000256" key="1">
    <source>
        <dbReference type="ARBA" id="ARBA00004571"/>
    </source>
</evidence>
<name>A0ABP7X197_9GAMM</name>
<keyword evidence="4" id="KW-0410">Iron transport</keyword>
<dbReference type="PANTHER" id="PTHR32552">
    <property type="entry name" value="FERRICHROME IRON RECEPTOR-RELATED"/>
    <property type="match status" value="1"/>
</dbReference>
<evidence type="ECO:0000256" key="10">
    <source>
        <dbReference type="ARBA" id="ARBA00023237"/>
    </source>
</evidence>
<feature type="domain" description="TonB-dependent receptor plug" evidence="15">
    <location>
        <begin position="55"/>
        <end position="161"/>
    </location>
</feature>
<keyword evidence="2 11" id="KW-0813">Transport</keyword>
<evidence type="ECO:0000259" key="15">
    <source>
        <dbReference type="Pfam" id="PF07715"/>
    </source>
</evidence>
<dbReference type="Gene3D" id="2.40.170.20">
    <property type="entry name" value="TonB-dependent receptor, beta-barrel domain"/>
    <property type="match status" value="1"/>
</dbReference>
<comment type="subcellular location">
    <subcellularLocation>
        <location evidence="1 11">Cell outer membrane</location>
        <topology evidence="1 11">Multi-pass membrane protein</topology>
    </subcellularLocation>
</comment>
<keyword evidence="6" id="KW-0408">Iron</keyword>
<dbReference type="Pfam" id="PF07715">
    <property type="entry name" value="Plug"/>
    <property type="match status" value="1"/>
</dbReference>
<feature type="signal peptide" evidence="13">
    <location>
        <begin position="1"/>
        <end position="26"/>
    </location>
</feature>
<keyword evidence="8 12" id="KW-0798">TonB box</keyword>
<evidence type="ECO:0000256" key="4">
    <source>
        <dbReference type="ARBA" id="ARBA00022496"/>
    </source>
</evidence>
<protein>
    <submittedName>
        <fullName evidence="16">TonB-dependent receptor</fullName>
    </submittedName>
</protein>
<gene>
    <name evidence="16" type="ORF">GCM10022414_29930</name>
</gene>
<keyword evidence="9 11" id="KW-0472">Membrane</keyword>
<proteinExistence type="inferred from homology"/>
<organism evidence="16 17">
    <name type="scientific">Zhongshania borealis</name>
    <dbReference type="NCBI Taxonomy" id="889488"/>
    <lineage>
        <taxon>Bacteria</taxon>
        <taxon>Pseudomonadati</taxon>
        <taxon>Pseudomonadota</taxon>
        <taxon>Gammaproteobacteria</taxon>
        <taxon>Cellvibrionales</taxon>
        <taxon>Spongiibacteraceae</taxon>
        <taxon>Zhongshania</taxon>
    </lineage>
</organism>
<dbReference type="InterPro" id="IPR036942">
    <property type="entry name" value="Beta-barrel_TonB_sf"/>
</dbReference>
<dbReference type="EMBL" id="BAABDM010000007">
    <property type="protein sequence ID" value="GAA4102227.1"/>
    <property type="molecule type" value="Genomic_DNA"/>
</dbReference>
<dbReference type="InterPro" id="IPR012910">
    <property type="entry name" value="Plug_dom"/>
</dbReference>
<dbReference type="Pfam" id="PF00593">
    <property type="entry name" value="TonB_dep_Rec_b-barrel"/>
    <property type="match status" value="1"/>
</dbReference>
<keyword evidence="16" id="KW-0675">Receptor</keyword>
<dbReference type="InterPro" id="IPR000531">
    <property type="entry name" value="Beta-barrel_TonB"/>
</dbReference>
<feature type="chain" id="PRO_5045160739" evidence="13">
    <location>
        <begin position="27"/>
        <end position="800"/>
    </location>
</feature>
<keyword evidence="13" id="KW-0732">Signal</keyword>
<feature type="domain" description="TonB-dependent receptor-like beta-barrel" evidence="14">
    <location>
        <begin position="278"/>
        <end position="762"/>
    </location>
</feature>
<dbReference type="Proteomes" id="UP001500392">
    <property type="component" value="Unassembled WGS sequence"/>
</dbReference>
<evidence type="ECO:0000256" key="7">
    <source>
        <dbReference type="ARBA" id="ARBA00023065"/>
    </source>
</evidence>
<evidence type="ECO:0000313" key="16">
    <source>
        <dbReference type="EMBL" id="GAA4102227.1"/>
    </source>
</evidence>
<dbReference type="PANTHER" id="PTHR32552:SF81">
    <property type="entry name" value="TONB-DEPENDENT OUTER MEMBRANE RECEPTOR"/>
    <property type="match status" value="1"/>
</dbReference>
<evidence type="ECO:0000256" key="5">
    <source>
        <dbReference type="ARBA" id="ARBA00022692"/>
    </source>
</evidence>
<sequence>MVSLPMKTSLPLVVAAISCLPTWVIAQVAKDTDNVRRNRLLEEIIVTAQKREQDSQDVPISIQAFSGDKLDAFNIEDTADLQRITPGVTFTYTYGYTLIYIRGVGSDAFLPNADPSVATYIDGINIPASQGKQDTLGPVERVEVLKGPQGTLFGRNATAGAISIITKDPPVDEIVGNIKYVMGNYDTQKFQAYLGFPIIDGLGVTFAGFKDSHENYGDNFSNGNNFPIREDFSEGGRIKIKWDSDVFSATLIGSYINQFNGNSLVQENTRPSLLLGAGAEGDEADRNTDTNFKGGNGTINTMAGAILEWRPGPVDLKFTYGDQLAKVDFGQFDYDSTDEDRAGFFTYDQYNEQHTYELQVLSNQNTPGADYFEWVAGYYRLESEGGFGRLFFFLNNGFATAFLPEQLGDILAGTSKVTMESGGLLYTESDAIYFQGTYNFNNEWGLTLGARYQEETREIGNANLYLVDTLTPGISQAYYEGNDYSRNILISEFDAPPLEEETFSPKIALQWFPNEAIQVYASLQRGYKSPTYNIVNFFGNPNAVEGEEATAAELGFKSEWLDKTLTFNAAIFASKTKDLLTGIVSFTSGATVRYSNAGTAEAKGVEFDFQWQPMPEFNPGLALTGGATYINSEFTDYKNGEGFDDTTGLYFGPGGLEDIPLALLGIELPLPIGDIINGPRDFTGNRVPRTPEFSSSISVNQYVNIGDAGAIEFAVDYSYKSEYFTTPQNSPFYVQDQYEIWSARAIYFYNPWGLQLTAFVDNAKDKDYFSSILQQDFGRTVTLAPPRLYGLKIKWEFGID</sequence>
<evidence type="ECO:0000256" key="2">
    <source>
        <dbReference type="ARBA" id="ARBA00022448"/>
    </source>
</evidence>
<evidence type="ECO:0000256" key="11">
    <source>
        <dbReference type="PROSITE-ProRule" id="PRU01360"/>
    </source>
</evidence>
<dbReference type="InterPro" id="IPR039426">
    <property type="entry name" value="TonB-dep_rcpt-like"/>
</dbReference>